<dbReference type="EnsemblBacteria" id="ABA51680">
    <property type="protein sequence ID" value="ABA51680"/>
    <property type="gene ID" value="BURPS1710b_A1130"/>
</dbReference>
<dbReference type="EMBL" id="CP000125">
    <property type="protein sequence ID" value="ABA51680.1"/>
    <property type="molecule type" value="Genomic_DNA"/>
</dbReference>
<organism evidence="2 3">
    <name type="scientific">Burkholderia pseudomallei (strain 1710b)</name>
    <dbReference type="NCBI Taxonomy" id="320372"/>
    <lineage>
        <taxon>Bacteria</taxon>
        <taxon>Pseudomonadati</taxon>
        <taxon>Pseudomonadota</taxon>
        <taxon>Betaproteobacteria</taxon>
        <taxon>Burkholderiales</taxon>
        <taxon>Burkholderiaceae</taxon>
        <taxon>Burkholderia</taxon>
        <taxon>pseudomallei group</taxon>
    </lineage>
</organism>
<reference evidence="2 3" key="1">
    <citation type="submission" date="2005-09" db="EMBL/GenBank/DDBJ databases">
        <authorList>
            <person name="Woods D.E."/>
            <person name="Nierman W.C."/>
        </authorList>
    </citation>
    <scope>NUCLEOTIDE SEQUENCE [LARGE SCALE GENOMIC DNA]</scope>
    <source>
        <strain evidence="2 3">1710b</strain>
    </source>
</reference>
<name>Q3JJG5_BURP1</name>
<feature type="compositionally biased region" description="Basic and acidic residues" evidence="1">
    <location>
        <begin position="50"/>
        <end position="70"/>
    </location>
</feature>
<protein>
    <submittedName>
        <fullName evidence="2">Uncharacterized protein</fullName>
    </submittedName>
</protein>
<dbReference type="KEGG" id="bpm:BURPS1710b_A1130"/>
<sequence>MRDPCAPKGFGPAFPPPAARRADTAPSPRLKPRARVARRAMPEGALARRNSGETFRRADDARGAARRGSDDAGLNIARQCSKPRVGDEAPRRMRA</sequence>
<dbReference type="AlphaFoldDB" id="Q3JJG5"/>
<feature type="region of interest" description="Disordered" evidence="1">
    <location>
        <begin position="1"/>
        <end position="95"/>
    </location>
</feature>
<evidence type="ECO:0000313" key="2">
    <source>
        <dbReference type="EMBL" id="ABA51680.1"/>
    </source>
</evidence>
<accession>Q3JJG5</accession>
<evidence type="ECO:0000256" key="1">
    <source>
        <dbReference type="SAM" id="MobiDB-lite"/>
    </source>
</evidence>
<feature type="compositionally biased region" description="Low complexity" evidence="1">
    <location>
        <begin position="1"/>
        <end position="12"/>
    </location>
</feature>
<feature type="compositionally biased region" description="Basic and acidic residues" evidence="1">
    <location>
        <begin position="84"/>
        <end position="95"/>
    </location>
</feature>
<dbReference type="HOGENOM" id="CLU_2367440_0_0_4"/>
<proteinExistence type="predicted"/>
<evidence type="ECO:0000313" key="3">
    <source>
        <dbReference type="Proteomes" id="UP000002700"/>
    </source>
</evidence>
<gene>
    <name evidence="2" type="ordered locus">BURPS1710b_A1130</name>
</gene>
<dbReference type="Proteomes" id="UP000002700">
    <property type="component" value="Chromosome II"/>
</dbReference>